<dbReference type="AlphaFoldDB" id="A0A392NKA5"/>
<protein>
    <submittedName>
        <fullName evidence="1">Uncharacterized protein</fullName>
    </submittedName>
</protein>
<name>A0A392NKA5_9FABA</name>
<proteinExistence type="predicted"/>
<sequence length="26" mass="3068">MIKAMMNSGFIFAINGWKLVQRRNLK</sequence>
<gene>
    <name evidence="1" type="ORF">A2U01_0019893</name>
</gene>
<dbReference type="EMBL" id="LXQA010038773">
    <property type="protein sequence ID" value="MCH98884.1"/>
    <property type="molecule type" value="Genomic_DNA"/>
</dbReference>
<evidence type="ECO:0000313" key="2">
    <source>
        <dbReference type="Proteomes" id="UP000265520"/>
    </source>
</evidence>
<evidence type="ECO:0000313" key="1">
    <source>
        <dbReference type="EMBL" id="MCH98884.1"/>
    </source>
</evidence>
<feature type="non-terminal residue" evidence="1">
    <location>
        <position position="26"/>
    </location>
</feature>
<organism evidence="1 2">
    <name type="scientific">Trifolium medium</name>
    <dbReference type="NCBI Taxonomy" id="97028"/>
    <lineage>
        <taxon>Eukaryota</taxon>
        <taxon>Viridiplantae</taxon>
        <taxon>Streptophyta</taxon>
        <taxon>Embryophyta</taxon>
        <taxon>Tracheophyta</taxon>
        <taxon>Spermatophyta</taxon>
        <taxon>Magnoliopsida</taxon>
        <taxon>eudicotyledons</taxon>
        <taxon>Gunneridae</taxon>
        <taxon>Pentapetalae</taxon>
        <taxon>rosids</taxon>
        <taxon>fabids</taxon>
        <taxon>Fabales</taxon>
        <taxon>Fabaceae</taxon>
        <taxon>Papilionoideae</taxon>
        <taxon>50 kb inversion clade</taxon>
        <taxon>NPAAA clade</taxon>
        <taxon>Hologalegina</taxon>
        <taxon>IRL clade</taxon>
        <taxon>Trifolieae</taxon>
        <taxon>Trifolium</taxon>
    </lineage>
</organism>
<comment type="caution">
    <text evidence="1">The sequence shown here is derived from an EMBL/GenBank/DDBJ whole genome shotgun (WGS) entry which is preliminary data.</text>
</comment>
<dbReference type="Proteomes" id="UP000265520">
    <property type="component" value="Unassembled WGS sequence"/>
</dbReference>
<keyword evidence="2" id="KW-1185">Reference proteome</keyword>
<reference evidence="1 2" key="1">
    <citation type="journal article" date="2018" name="Front. Plant Sci.">
        <title>Red Clover (Trifolium pratense) and Zigzag Clover (T. medium) - A Picture of Genomic Similarities and Differences.</title>
        <authorList>
            <person name="Dluhosova J."/>
            <person name="Istvanek J."/>
            <person name="Nedelnik J."/>
            <person name="Repkova J."/>
        </authorList>
    </citation>
    <scope>NUCLEOTIDE SEQUENCE [LARGE SCALE GENOMIC DNA]</scope>
    <source>
        <strain evidence="2">cv. 10/8</strain>
        <tissue evidence="1">Leaf</tissue>
    </source>
</reference>
<accession>A0A392NKA5</accession>